<evidence type="ECO:0000256" key="4">
    <source>
        <dbReference type="ARBA" id="ARBA00022475"/>
    </source>
</evidence>
<feature type="transmembrane region" description="Helical" evidence="8">
    <location>
        <begin position="20"/>
        <end position="44"/>
    </location>
</feature>
<evidence type="ECO:0000313" key="10">
    <source>
        <dbReference type="EMBL" id="TQL50923.1"/>
    </source>
</evidence>
<organism evidence="10 11">
    <name type="scientific">Ornithinicoccus hortensis</name>
    <dbReference type="NCBI Taxonomy" id="82346"/>
    <lineage>
        <taxon>Bacteria</taxon>
        <taxon>Bacillati</taxon>
        <taxon>Actinomycetota</taxon>
        <taxon>Actinomycetes</taxon>
        <taxon>Micrococcales</taxon>
        <taxon>Intrasporangiaceae</taxon>
        <taxon>Ornithinicoccus</taxon>
    </lineage>
</organism>
<reference evidence="10 11" key="1">
    <citation type="submission" date="2019-06" db="EMBL/GenBank/DDBJ databases">
        <title>Sequencing the genomes of 1000 actinobacteria strains.</title>
        <authorList>
            <person name="Klenk H.-P."/>
        </authorList>
    </citation>
    <scope>NUCLEOTIDE SEQUENCE [LARGE SCALE GENOMIC DNA]</scope>
    <source>
        <strain evidence="10 11">DSM 12335</strain>
    </source>
</reference>
<feature type="transmembrane region" description="Helical" evidence="8">
    <location>
        <begin position="460"/>
        <end position="482"/>
    </location>
</feature>
<accession>A0A542YS48</accession>
<feature type="transmembrane region" description="Helical" evidence="8">
    <location>
        <begin position="383"/>
        <end position="406"/>
    </location>
</feature>
<gene>
    <name evidence="10" type="ORF">FB467_2043</name>
</gene>
<keyword evidence="5 8" id="KW-0812">Transmembrane</keyword>
<proteinExistence type="inferred from homology"/>
<keyword evidence="3" id="KW-0813">Transport</keyword>
<dbReference type="Gene3D" id="1.20.1250.20">
    <property type="entry name" value="MFS general substrate transporter like domains"/>
    <property type="match status" value="1"/>
</dbReference>
<dbReference type="PANTHER" id="PTHR42718">
    <property type="entry name" value="MAJOR FACILITATOR SUPERFAMILY MULTIDRUG TRANSPORTER MFSC"/>
    <property type="match status" value="1"/>
</dbReference>
<name>A0A542YS48_9MICO</name>
<dbReference type="PANTHER" id="PTHR42718:SF9">
    <property type="entry name" value="MAJOR FACILITATOR SUPERFAMILY MULTIDRUG TRANSPORTER MFSC"/>
    <property type="match status" value="1"/>
</dbReference>
<feature type="transmembrane region" description="Helical" evidence="8">
    <location>
        <begin position="56"/>
        <end position="79"/>
    </location>
</feature>
<feature type="transmembrane region" description="Helical" evidence="8">
    <location>
        <begin position="326"/>
        <end position="343"/>
    </location>
</feature>
<dbReference type="InterPro" id="IPR036259">
    <property type="entry name" value="MFS_trans_sf"/>
</dbReference>
<evidence type="ECO:0000256" key="5">
    <source>
        <dbReference type="ARBA" id="ARBA00022692"/>
    </source>
</evidence>
<feature type="transmembrane region" description="Helical" evidence="8">
    <location>
        <begin position="418"/>
        <end position="440"/>
    </location>
</feature>
<dbReference type="EMBL" id="VFOP01000001">
    <property type="protein sequence ID" value="TQL50923.1"/>
    <property type="molecule type" value="Genomic_DNA"/>
</dbReference>
<evidence type="ECO:0000256" key="2">
    <source>
        <dbReference type="ARBA" id="ARBA00008537"/>
    </source>
</evidence>
<dbReference type="NCBIfam" id="TIGR00711">
    <property type="entry name" value="efflux_EmrB"/>
    <property type="match status" value="1"/>
</dbReference>
<dbReference type="SUPFAM" id="SSF103473">
    <property type="entry name" value="MFS general substrate transporter"/>
    <property type="match status" value="1"/>
</dbReference>
<dbReference type="GO" id="GO:0005886">
    <property type="term" value="C:plasma membrane"/>
    <property type="evidence" value="ECO:0007669"/>
    <property type="project" value="UniProtKB-SubCell"/>
</dbReference>
<feature type="transmembrane region" description="Helical" evidence="8">
    <location>
        <begin position="116"/>
        <end position="137"/>
    </location>
</feature>
<evidence type="ECO:0000313" key="11">
    <source>
        <dbReference type="Proteomes" id="UP000319516"/>
    </source>
</evidence>
<dbReference type="RefSeq" id="WP_228393484.1">
    <property type="nucleotide sequence ID" value="NZ_BAAAIK010000002.1"/>
</dbReference>
<evidence type="ECO:0000256" key="7">
    <source>
        <dbReference type="ARBA" id="ARBA00023136"/>
    </source>
</evidence>
<protein>
    <submittedName>
        <fullName evidence="10">DHA2 family lincomycin resistance protein-like MFS transporter</fullName>
    </submittedName>
</protein>
<dbReference type="Gene3D" id="1.20.1720.10">
    <property type="entry name" value="Multidrug resistance protein D"/>
    <property type="match status" value="1"/>
</dbReference>
<feature type="transmembrane region" description="Helical" evidence="8">
    <location>
        <begin position="288"/>
        <end position="314"/>
    </location>
</feature>
<comment type="similarity">
    <text evidence="2">Belongs to the major facilitator superfamily. EmrB family.</text>
</comment>
<dbReference type="PRINTS" id="PR01036">
    <property type="entry name" value="TCRTETB"/>
</dbReference>
<evidence type="ECO:0000256" key="8">
    <source>
        <dbReference type="SAM" id="Phobius"/>
    </source>
</evidence>
<dbReference type="AlphaFoldDB" id="A0A542YS48"/>
<dbReference type="GO" id="GO:0022857">
    <property type="term" value="F:transmembrane transporter activity"/>
    <property type="evidence" value="ECO:0007669"/>
    <property type="project" value="InterPro"/>
</dbReference>
<keyword evidence="4" id="KW-1003">Cell membrane</keyword>
<evidence type="ECO:0000256" key="6">
    <source>
        <dbReference type="ARBA" id="ARBA00022989"/>
    </source>
</evidence>
<dbReference type="InterPro" id="IPR004638">
    <property type="entry name" value="EmrB-like"/>
</dbReference>
<dbReference type="InterPro" id="IPR020846">
    <property type="entry name" value="MFS_dom"/>
</dbReference>
<feature type="transmembrane region" description="Helical" evidence="8">
    <location>
        <begin position="175"/>
        <end position="194"/>
    </location>
</feature>
<keyword evidence="11" id="KW-1185">Reference proteome</keyword>
<evidence type="ECO:0000256" key="1">
    <source>
        <dbReference type="ARBA" id="ARBA00004651"/>
    </source>
</evidence>
<feature type="transmembrane region" description="Helical" evidence="8">
    <location>
        <begin position="149"/>
        <end position="169"/>
    </location>
</feature>
<keyword evidence="6 8" id="KW-1133">Transmembrane helix</keyword>
<evidence type="ECO:0000256" key="3">
    <source>
        <dbReference type="ARBA" id="ARBA00022448"/>
    </source>
</evidence>
<dbReference type="Pfam" id="PF07690">
    <property type="entry name" value="MFS_1"/>
    <property type="match status" value="1"/>
</dbReference>
<feature type="transmembrane region" description="Helical" evidence="8">
    <location>
        <begin position="88"/>
        <end position="110"/>
    </location>
</feature>
<keyword evidence="7 8" id="KW-0472">Membrane</keyword>
<feature type="transmembrane region" description="Helical" evidence="8">
    <location>
        <begin position="206"/>
        <end position="225"/>
    </location>
</feature>
<comment type="subcellular location">
    <subcellularLocation>
        <location evidence="1">Cell membrane</location>
        <topology evidence="1">Multi-pass membrane protein</topology>
    </subcellularLocation>
</comment>
<dbReference type="Proteomes" id="UP000319516">
    <property type="component" value="Unassembled WGS sequence"/>
</dbReference>
<feature type="transmembrane region" description="Helical" evidence="8">
    <location>
        <begin position="245"/>
        <end position="267"/>
    </location>
</feature>
<feature type="domain" description="Major facilitator superfamily (MFS) profile" evidence="9">
    <location>
        <begin position="21"/>
        <end position="487"/>
    </location>
</feature>
<sequence>MATRTTGRTGRTGQERRTAVVVAVLTVAAFVVILNETIMVNAIPQLMEVFTIDARAAQWLSTAFMLTMAVVIPSTGWILQRLGTRSSFALAMALFCAGTLLAGLAPVYPVLLAGRVVQACGTAIMMPLLMTTVLNLVPEQHRGTVMGNVTLTISVAPALGPAVSGIILQFASWRWIFGLVLPLAALIAVTGLRLLERDEPQTPGRLDGLSVLLTVVGFGGLIYGLSQLGGEGGEGAGTAASSTQGGGVVPLIALAVGAVGLAVFVLRQLRLQRGGAPLLDLRVLRHRLYTIAVTVASLSFMGLMGVMILLPLYLQDVRGLTTLQTGLLLMPGGLVMGLLGPVVGRLYDRVGARTLVLPGAVIVLLALAGTAYAVQAAPWWCFLLLHGLLSVGLAMMFTPIFTLGLGSLPHHLYAHGSALLGTVQQVAAAAGTALVVTIMATRASTLEHRGTPEALALAGGVQWAVTTAAVLAVLVLALVLLLPRRPDAQHPGA</sequence>
<dbReference type="InterPro" id="IPR011701">
    <property type="entry name" value="MFS"/>
</dbReference>
<feature type="transmembrane region" description="Helical" evidence="8">
    <location>
        <begin position="355"/>
        <end position="377"/>
    </location>
</feature>
<dbReference type="PROSITE" id="PS50850">
    <property type="entry name" value="MFS"/>
    <property type="match status" value="1"/>
</dbReference>
<comment type="caution">
    <text evidence="10">The sequence shown here is derived from an EMBL/GenBank/DDBJ whole genome shotgun (WGS) entry which is preliminary data.</text>
</comment>
<evidence type="ECO:0000259" key="9">
    <source>
        <dbReference type="PROSITE" id="PS50850"/>
    </source>
</evidence>